<evidence type="ECO:0000256" key="2">
    <source>
        <dbReference type="ARBA" id="ARBA00023015"/>
    </source>
</evidence>
<dbReference type="Gene3D" id="3.40.190.10">
    <property type="entry name" value="Periplasmic binding protein-like II"/>
    <property type="match status" value="2"/>
</dbReference>
<protein>
    <submittedName>
        <fullName evidence="6">Transcriptional regulator, LysR family</fullName>
    </submittedName>
</protein>
<proteinExistence type="inferred from homology"/>
<name>C6BQ98_RALP1</name>
<dbReference type="EMBL" id="CP001646">
    <property type="protein sequence ID" value="ACS65945.1"/>
    <property type="molecule type" value="Genomic_DNA"/>
</dbReference>
<dbReference type="Pfam" id="PF00126">
    <property type="entry name" value="HTH_1"/>
    <property type="match status" value="1"/>
</dbReference>
<keyword evidence="3" id="KW-0238">DNA-binding</keyword>
<dbReference type="InterPro" id="IPR036390">
    <property type="entry name" value="WH_DNA-bd_sf"/>
</dbReference>
<dbReference type="Pfam" id="PF03466">
    <property type="entry name" value="LysR_substrate"/>
    <property type="match status" value="1"/>
</dbReference>
<organism evidence="6">
    <name type="scientific">Ralstonia pickettii (strain 12D)</name>
    <dbReference type="NCBI Taxonomy" id="428406"/>
    <lineage>
        <taxon>Bacteria</taxon>
        <taxon>Pseudomonadati</taxon>
        <taxon>Pseudomonadota</taxon>
        <taxon>Betaproteobacteria</taxon>
        <taxon>Burkholderiales</taxon>
        <taxon>Burkholderiaceae</taxon>
        <taxon>Ralstonia</taxon>
    </lineage>
</organism>
<keyword evidence="2" id="KW-0805">Transcription regulation</keyword>
<gene>
    <name evidence="6" type="ordered locus">Rpic12D_4707</name>
</gene>
<evidence type="ECO:0000313" key="6">
    <source>
        <dbReference type="EMBL" id="ACS65945.1"/>
    </source>
</evidence>
<reference evidence="6" key="1">
    <citation type="submission" date="2009-06" db="EMBL/GenBank/DDBJ databases">
        <title>Complete sequence plasmid 1 of Ralstonia pickettii 12D.</title>
        <authorList>
            <consortium name="US DOE Joint Genome Institute"/>
            <person name="Lucas S."/>
            <person name="Copeland A."/>
            <person name="Lapidus A."/>
            <person name="Glavina del Rio T."/>
            <person name="Dalin E."/>
            <person name="Tice H."/>
            <person name="Bruce D."/>
            <person name="Goodwin L."/>
            <person name="Pitluck S."/>
            <person name="Sims D."/>
            <person name="Meincke L."/>
            <person name="Brettin T."/>
            <person name="Detter J.C."/>
            <person name="Han C."/>
            <person name="Larimer F."/>
            <person name="Land M."/>
            <person name="Hauser L."/>
            <person name="Kyrpides N."/>
            <person name="Ovchinnikova G."/>
            <person name="Marsh T."/>
            <person name="Richardson P."/>
        </authorList>
    </citation>
    <scope>NUCLEOTIDE SEQUENCE [LARGE SCALE GENOMIC DNA]</scope>
    <source>
        <plasmid evidence="6">12D</plasmid>
        <plasmid evidence="6">pRp12D01</plasmid>
    </source>
</reference>
<comment type="similarity">
    <text evidence="1">Belongs to the LysR transcriptional regulatory family.</text>
</comment>
<accession>C6BQ98</accession>
<evidence type="ECO:0000256" key="3">
    <source>
        <dbReference type="ARBA" id="ARBA00023125"/>
    </source>
</evidence>
<evidence type="ECO:0000256" key="4">
    <source>
        <dbReference type="ARBA" id="ARBA00023163"/>
    </source>
</evidence>
<dbReference type="Gene3D" id="1.10.10.10">
    <property type="entry name" value="Winged helix-like DNA-binding domain superfamily/Winged helix DNA-binding domain"/>
    <property type="match status" value="1"/>
</dbReference>
<dbReference type="PANTHER" id="PTHR30126">
    <property type="entry name" value="HTH-TYPE TRANSCRIPTIONAL REGULATOR"/>
    <property type="match status" value="1"/>
</dbReference>
<dbReference type="SUPFAM" id="SSF53850">
    <property type="entry name" value="Periplasmic binding protein-like II"/>
    <property type="match status" value="1"/>
</dbReference>
<dbReference type="PROSITE" id="PS50931">
    <property type="entry name" value="HTH_LYSR"/>
    <property type="match status" value="1"/>
</dbReference>
<dbReference type="PANTHER" id="PTHR30126:SF2">
    <property type="entry name" value="HTH-TYPE TRANSCRIPTIONAL REGULATOR YJIE"/>
    <property type="match status" value="1"/>
</dbReference>
<dbReference type="AlphaFoldDB" id="C6BQ98"/>
<evidence type="ECO:0000259" key="5">
    <source>
        <dbReference type="PROSITE" id="PS50931"/>
    </source>
</evidence>
<dbReference type="GO" id="GO:0003700">
    <property type="term" value="F:DNA-binding transcription factor activity"/>
    <property type="evidence" value="ECO:0007669"/>
    <property type="project" value="InterPro"/>
</dbReference>
<keyword evidence="4" id="KW-0804">Transcription</keyword>
<dbReference type="InterPro" id="IPR000847">
    <property type="entry name" value="LysR_HTH_N"/>
</dbReference>
<dbReference type="GO" id="GO:0000976">
    <property type="term" value="F:transcription cis-regulatory region binding"/>
    <property type="evidence" value="ECO:0007669"/>
    <property type="project" value="TreeGrafter"/>
</dbReference>
<dbReference type="InterPro" id="IPR036388">
    <property type="entry name" value="WH-like_DNA-bd_sf"/>
</dbReference>
<dbReference type="HOGENOM" id="CLU_039613_4_1_4"/>
<dbReference type="InterPro" id="IPR005119">
    <property type="entry name" value="LysR_subst-bd"/>
</dbReference>
<evidence type="ECO:0000256" key="1">
    <source>
        <dbReference type="ARBA" id="ARBA00009437"/>
    </source>
</evidence>
<dbReference type="KEGG" id="rpf:Rpic12D_4707"/>
<dbReference type="SUPFAM" id="SSF46785">
    <property type="entry name" value="Winged helix' DNA-binding domain"/>
    <property type="match status" value="1"/>
</dbReference>
<keyword evidence="6" id="KW-0614">Plasmid</keyword>
<geneLocation type="plasmid" evidence="6">
    <name>pRp12D01</name>
</geneLocation>
<dbReference type="CDD" id="cd05466">
    <property type="entry name" value="PBP2_LTTR_substrate"/>
    <property type="match status" value="1"/>
</dbReference>
<feature type="domain" description="HTH lysR-type" evidence="5">
    <location>
        <begin position="1"/>
        <end position="58"/>
    </location>
</feature>
<sequence>MDVNWLKDLVEVESKGNFSRAAQARNVSVSSLSRRIQLLEEWANHPLVDRTSHPIRLTAAGEVLLPVAQAVLSELERVRTRLNPAAQRLPVRFLAPSAVSVAVFPRLLAALQGALGALLINLIPDNFREVIRRFGAGEAEFALYYVCDEFVPRLPMGRGESVMIARDVLIPVARSNSALKGSQAKSVRVVVLDDASYLGRITKAAMLRHRIEYEVALSGTQILAIRQIVIEGGGMAWLPASLVAEDLEAHRLVRVRRDFPSIPFTIHAARQPFPLSPDHEAVWEKLKEFGEAGRVLDFGEALR</sequence>